<comment type="caution">
    <text evidence="3">The sequence shown here is derived from an EMBL/GenBank/DDBJ whole genome shotgun (WGS) entry which is preliminary data.</text>
</comment>
<keyword evidence="1" id="KW-0472">Membrane</keyword>
<name>A0ABX3YZ85_9STAP</name>
<reference evidence="3 4" key="1">
    <citation type="submission" date="2017-04" db="EMBL/GenBank/DDBJ databases">
        <title>Staphylococcus agnetis, a potential pathogen in the broiler production.</title>
        <authorList>
            <person name="Poulsen L."/>
        </authorList>
    </citation>
    <scope>NUCLEOTIDE SEQUENCE [LARGE SCALE GENOMIC DNA]</scope>
    <source>
        <strain evidence="3 4">723_310714_2_2_spleen</strain>
    </source>
</reference>
<feature type="transmembrane region" description="Helical" evidence="1">
    <location>
        <begin position="12"/>
        <end position="35"/>
    </location>
</feature>
<feature type="transmembrane region" description="Helical" evidence="1">
    <location>
        <begin position="55"/>
        <end position="74"/>
    </location>
</feature>
<feature type="transmembrane region" description="Helical" evidence="1">
    <location>
        <begin position="95"/>
        <end position="113"/>
    </location>
</feature>
<dbReference type="Proteomes" id="UP000195208">
    <property type="component" value="Unassembled WGS sequence"/>
</dbReference>
<dbReference type="Pfam" id="PF02517">
    <property type="entry name" value="Rce1-like"/>
    <property type="match status" value="1"/>
</dbReference>
<protein>
    <recommendedName>
        <fullName evidence="2">CAAX prenyl protease 2/Lysostaphin resistance protein A-like domain-containing protein</fullName>
    </recommendedName>
</protein>
<feature type="transmembrane region" description="Helical" evidence="1">
    <location>
        <begin position="119"/>
        <end position="137"/>
    </location>
</feature>
<dbReference type="RefSeq" id="WP_085621948.1">
    <property type="nucleotide sequence ID" value="NZ_JAPTFZ010000002.1"/>
</dbReference>
<organism evidence="3 4">
    <name type="scientific">Staphylococcus agnetis</name>
    <dbReference type="NCBI Taxonomy" id="985762"/>
    <lineage>
        <taxon>Bacteria</taxon>
        <taxon>Bacillati</taxon>
        <taxon>Bacillota</taxon>
        <taxon>Bacilli</taxon>
        <taxon>Bacillales</taxon>
        <taxon>Staphylococcaceae</taxon>
        <taxon>Staphylococcus</taxon>
    </lineage>
</organism>
<evidence type="ECO:0000313" key="3">
    <source>
        <dbReference type="EMBL" id="OTW29956.1"/>
    </source>
</evidence>
<feature type="domain" description="CAAX prenyl protease 2/Lysostaphin resistance protein A-like" evidence="2">
    <location>
        <begin position="118"/>
        <end position="207"/>
    </location>
</feature>
<keyword evidence="1" id="KW-1133">Transmembrane helix</keyword>
<keyword evidence="1" id="KW-0812">Transmembrane</keyword>
<sequence length="211" mass="25088">MKNRSNINILLNGFNIVIASYLMLFFTSIFFVIISQNMYFLNEIRNKYIVLYTQIALPMTISLIILPLIFEIFVYKNDRKSLGFILLNSSNKYNFCIYLITLFIYIAIIFSNINDFRNVLLLSVYVFIQCFGEEILFRSVIQRRLQLVMNSKWAIIFGTLIFVFLFHEDTMLNNLLFRTPIAIVLSYTFYKTKSIYPTTLIHFVYNLYYSI</sequence>
<evidence type="ECO:0000259" key="2">
    <source>
        <dbReference type="Pfam" id="PF02517"/>
    </source>
</evidence>
<dbReference type="EMBL" id="NEFX01000048">
    <property type="protein sequence ID" value="OTW29956.1"/>
    <property type="molecule type" value="Genomic_DNA"/>
</dbReference>
<evidence type="ECO:0000313" key="4">
    <source>
        <dbReference type="Proteomes" id="UP000195208"/>
    </source>
</evidence>
<evidence type="ECO:0000256" key="1">
    <source>
        <dbReference type="SAM" id="Phobius"/>
    </source>
</evidence>
<keyword evidence="4" id="KW-1185">Reference proteome</keyword>
<gene>
    <name evidence="3" type="ORF">B9M88_12530</name>
</gene>
<accession>A0ABX3YZ85</accession>
<feature type="transmembrane region" description="Helical" evidence="1">
    <location>
        <begin position="149"/>
        <end position="166"/>
    </location>
</feature>
<dbReference type="InterPro" id="IPR003675">
    <property type="entry name" value="Rce1/LyrA-like_dom"/>
</dbReference>
<proteinExistence type="predicted"/>